<gene>
    <name evidence="1" type="ORF">GALL_199690</name>
</gene>
<dbReference type="InterPro" id="IPR018114">
    <property type="entry name" value="TRYPSIN_HIS"/>
</dbReference>
<dbReference type="PROSITE" id="PS00134">
    <property type="entry name" value="TRYPSIN_HIS"/>
    <property type="match status" value="1"/>
</dbReference>
<evidence type="ECO:0000313" key="1">
    <source>
        <dbReference type="EMBL" id="OIQ98048.1"/>
    </source>
</evidence>
<dbReference type="AlphaFoldDB" id="A0A1J5RP71"/>
<dbReference type="EMBL" id="MLJW01000124">
    <property type="protein sequence ID" value="OIQ98048.1"/>
    <property type="molecule type" value="Genomic_DNA"/>
</dbReference>
<dbReference type="SUPFAM" id="SSF50494">
    <property type="entry name" value="Trypsin-like serine proteases"/>
    <property type="match status" value="1"/>
</dbReference>
<accession>A0A1J5RP71</accession>
<proteinExistence type="predicted"/>
<reference evidence="1" key="1">
    <citation type="submission" date="2016-10" db="EMBL/GenBank/DDBJ databases">
        <title>Sequence of Gallionella enrichment culture.</title>
        <authorList>
            <person name="Poehlein A."/>
            <person name="Muehling M."/>
            <person name="Daniel R."/>
        </authorList>
    </citation>
    <scope>NUCLEOTIDE SEQUENCE</scope>
</reference>
<sequence length="313" mass="33123">MATSEKRGMLAVLTVACGLVAGCAVGYRPSPGEIQAARRDSLEGTTIDSRRVNSAIFFVITTNRQIPWGAIGGRGGGGVAALEDAVKRGDPLRSSFGLAFAVDPKGYLITASHCLIEGSHTYLLGKIDGRGAVFEPRVVAKLERTEPGTECALLAIPRHLDDWLKPGALPEAGGTVVAVSWLVSPAGANFERGSVVHVVRYGGEPELSTIETTLPLWHGDSGAPLLKPDGSVVGVVVGGYRGVHLDGKVYAGGKWRGQGLACAPNWGEIEKLIREDEPARLRDEQSDHVLIDPPDNNAANLRLLRTATGIRSR</sequence>
<dbReference type="GO" id="GO:0006508">
    <property type="term" value="P:proteolysis"/>
    <property type="evidence" value="ECO:0007669"/>
    <property type="project" value="InterPro"/>
</dbReference>
<dbReference type="InterPro" id="IPR009003">
    <property type="entry name" value="Peptidase_S1_PA"/>
</dbReference>
<dbReference type="Gene3D" id="2.40.10.120">
    <property type="match status" value="1"/>
</dbReference>
<dbReference type="PROSITE" id="PS51257">
    <property type="entry name" value="PROKAR_LIPOPROTEIN"/>
    <property type="match status" value="1"/>
</dbReference>
<organism evidence="1">
    <name type="scientific">mine drainage metagenome</name>
    <dbReference type="NCBI Taxonomy" id="410659"/>
    <lineage>
        <taxon>unclassified sequences</taxon>
        <taxon>metagenomes</taxon>
        <taxon>ecological metagenomes</taxon>
    </lineage>
</organism>
<name>A0A1J5RP71_9ZZZZ</name>
<protein>
    <submittedName>
        <fullName evidence="1">Uncharacterized protein</fullName>
    </submittedName>
</protein>
<dbReference type="GO" id="GO:0004252">
    <property type="term" value="F:serine-type endopeptidase activity"/>
    <property type="evidence" value="ECO:0007669"/>
    <property type="project" value="InterPro"/>
</dbReference>
<dbReference type="Pfam" id="PF13365">
    <property type="entry name" value="Trypsin_2"/>
    <property type="match status" value="1"/>
</dbReference>
<comment type="caution">
    <text evidence="1">The sequence shown here is derived from an EMBL/GenBank/DDBJ whole genome shotgun (WGS) entry which is preliminary data.</text>
</comment>